<dbReference type="Gene3D" id="6.10.110.10">
    <property type="match status" value="1"/>
</dbReference>
<feature type="chain" id="PRO_5034134374" evidence="2">
    <location>
        <begin position="20"/>
        <end position="416"/>
    </location>
</feature>
<dbReference type="Proteomes" id="UP000518752">
    <property type="component" value="Unassembled WGS sequence"/>
</dbReference>
<keyword evidence="1" id="KW-0812">Transmembrane</keyword>
<keyword evidence="4" id="KW-1185">Reference proteome</keyword>
<evidence type="ECO:0000256" key="2">
    <source>
        <dbReference type="SAM" id="SignalP"/>
    </source>
</evidence>
<keyword evidence="2" id="KW-0732">Signal</keyword>
<reference evidence="3 4" key="1">
    <citation type="journal article" date="2020" name="ISME J.">
        <title>Uncovering the hidden diversity of litter-decomposition mechanisms in mushroom-forming fungi.</title>
        <authorList>
            <person name="Floudas D."/>
            <person name="Bentzer J."/>
            <person name="Ahren D."/>
            <person name="Johansson T."/>
            <person name="Persson P."/>
            <person name="Tunlid A."/>
        </authorList>
    </citation>
    <scope>NUCLEOTIDE SEQUENCE [LARGE SCALE GENOMIC DNA]</scope>
    <source>
        <strain evidence="3 4">CBS 406.79</strain>
    </source>
</reference>
<evidence type="ECO:0000313" key="4">
    <source>
        <dbReference type="Proteomes" id="UP000518752"/>
    </source>
</evidence>
<feature type="transmembrane region" description="Helical" evidence="1">
    <location>
        <begin position="245"/>
        <end position="268"/>
    </location>
</feature>
<keyword evidence="1" id="KW-1133">Transmembrane helix</keyword>
<dbReference type="AlphaFoldDB" id="A0A8H5HQC6"/>
<sequence>MLPIIILLIIAVLALVSLSRLPVDKIRDDTRPLNFETDRNRWFTGMEQQFTERNVSDDRRTRFAIEAGLKPHPDLQGAMQDRQAQYLILSNQIFTGQLQPVEIEDFVFVDSSAKVTYWPWDEFKDDISRVDDAKKDLSVRSVSVLDIAQSQIHPRDLIQAALSEVLENVNGINLPEIHFPSKEEFLRWLKRAKDQLDQALRDGSSKAEDVLRTIEHFVSVQIQQLPDEVRKAIEQFNRFRHEHPYIIAAGTVVLVIIGMELILPWAFLGILRMFGFAEIGPVAGSWAAALQSIVYGARTRGLFSILQRITMSAKRFWPVAVFLDLATLAAGTIAVWASGAIKDIVDAWHLEMSRAMIPDLNLIVRGNPVAEGMFDNWIEELGKKCAEAGIPEVQWLDVAIQSITKVVEDLVSASDV</sequence>
<proteinExistence type="predicted"/>
<feature type="transmembrane region" description="Helical" evidence="1">
    <location>
        <begin position="316"/>
        <end position="337"/>
    </location>
</feature>
<keyword evidence="1" id="KW-0472">Membrane</keyword>
<protein>
    <submittedName>
        <fullName evidence="3">Uncharacterized protein</fullName>
    </submittedName>
</protein>
<dbReference type="OrthoDB" id="3068660at2759"/>
<evidence type="ECO:0000256" key="1">
    <source>
        <dbReference type="SAM" id="Phobius"/>
    </source>
</evidence>
<gene>
    <name evidence="3" type="ORF">D9757_006893</name>
</gene>
<comment type="caution">
    <text evidence="3">The sequence shown here is derived from an EMBL/GenBank/DDBJ whole genome shotgun (WGS) entry which is preliminary data.</text>
</comment>
<accession>A0A8H5HQC6</accession>
<organism evidence="3 4">
    <name type="scientific">Collybiopsis confluens</name>
    <dbReference type="NCBI Taxonomy" id="2823264"/>
    <lineage>
        <taxon>Eukaryota</taxon>
        <taxon>Fungi</taxon>
        <taxon>Dikarya</taxon>
        <taxon>Basidiomycota</taxon>
        <taxon>Agaricomycotina</taxon>
        <taxon>Agaricomycetes</taxon>
        <taxon>Agaricomycetidae</taxon>
        <taxon>Agaricales</taxon>
        <taxon>Marasmiineae</taxon>
        <taxon>Omphalotaceae</taxon>
        <taxon>Collybiopsis</taxon>
    </lineage>
</organism>
<dbReference type="InterPro" id="IPR038213">
    <property type="entry name" value="IFI6/IFI27-like_sf"/>
</dbReference>
<feature type="signal peptide" evidence="2">
    <location>
        <begin position="1"/>
        <end position="19"/>
    </location>
</feature>
<evidence type="ECO:0000313" key="3">
    <source>
        <dbReference type="EMBL" id="KAF5387255.1"/>
    </source>
</evidence>
<dbReference type="EMBL" id="JAACJN010000034">
    <property type="protein sequence ID" value="KAF5387255.1"/>
    <property type="molecule type" value="Genomic_DNA"/>
</dbReference>
<name>A0A8H5HQC6_9AGAR</name>